<protein>
    <recommendedName>
        <fullName evidence="4">DUF2946 domain-containing protein</fullName>
    </recommendedName>
</protein>
<proteinExistence type="predicted"/>
<evidence type="ECO:0000313" key="2">
    <source>
        <dbReference type="EMBL" id="SFK80402.1"/>
    </source>
</evidence>
<keyword evidence="3" id="KW-1185">Reference proteome</keyword>
<evidence type="ECO:0000256" key="1">
    <source>
        <dbReference type="SAM" id="MobiDB-lite"/>
    </source>
</evidence>
<organism evidence="2 3">
    <name type="scientific">Methylorubrum salsuginis</name>
    <dbReference type="NCBI Taxonomy" id="414703"/>
    <lineage>
        <taxon>Bacteria</taxon>
        <taxon>Pseudomonadati</taxon>
        <taxon>Pseudomonadota</taxon>
        <taxon>Alphaproteobacteria</taxon>
        <taxon>Hyphomicrobiales</taxon>
        <taxon>Methylobacteriaceae</taxon>
        <taxon>Methylorubrum</taxon>
    </lineage>
</organism>
<name>A0A1I4CGN4_9HYPH</name>
<sequence>MPTNHRDRTGRAPRRLRALTAVVALYALVLQALLGGIATLPVTGASGLLCAAQAEAAPESQSATLPPHAACCHAASHTPSAAPPPALASSPARRESDATATDWRARTRLAARAPPFLIASARAPPLA</sequence>
<dbReference type="AlphaFoldDB" id="A0A1I4CGN4"/>
<feature type="region of interest" description="Disordered" evidence="1">
    <location>
        <begin position="73"/>
        <end position="105"/>
    </location>
</feature>
<gene>
    <name evidence="2" type="ORF">SAMN04488125_104211</name>
</gene>
<reference evidence="3" key="1">
    <citation type="submission" date="2016-10" db="EMBL/GenBank/DDBJ databases">
        <authorList>
            <person name="Varghese N."/>
            <person name="Submissions S."/>
        </authorList>
    </citation>
    <scope>NUCLEOTIDE SEQUENCE [LARGE SCALE GENOMIC DNA]</scope>
    <source>
        <strain evidence="3">CGMCC 1.6474</strain>
    </source>
</reference>
<accession>A0A1I4CGN4</accession>
<evidence type="ECO:0000313" key="3">
    <source>
        <dbReference type="Proteomes" id="UP000198804"/>
    </source>
</evidence>
<dbReference type="EMBL" id="FOSV01000004">
    <property type="protein sequence ID" value="SFK80402.1"/>
    <property type="molecule type" value="Genomic_DNA"/>
</dbReference>
<dbReference type="Proteomes" id="UP000198804">
    <property type="component" value="Unassembled WGS sequence"/>
</dbReference>
<dbReference type="RefSeq" id="WP_091943713.1">
    <property type="nucleotide sequence ID" value="NZ_FOSV01000004.1"/>
</dbReference>
<evidence type="ECO:0008006" key="4">
    <source>
        <dbReference type="Google" id="ProtNLM"/>
    </source>
</evidence>